<dbReference type="InterPro" id="IPR000905">
    <property type="entry name" value="Gcp-like_dom"/>
</dbReference>
<evidence type="ECO:0000313" key="9">
    <source>
        <dbReference type="Proteomes" id="UP000663505"/>
    </source>
</evidence>
<name>A0A9X7W3D2_9BACL</name>
<feature type="domain" description="Gcp-like" evidence="7">
    <location>
        <begin position="97"/>
        <end position="325"/>
    </location>
</feature>
<keyword evidence="9" id="KW-1185">Reference proteome</keyword>
<accession>A0A9X7W3D2</accession>
<dbReference type="PANTHER" id="PTHR11735">
    <property type="entry name" value="TRNA N6-ADENOSINE THREONYLCARBAMOYLTRANSFERASE"/>
    <property type="match status" value="1"/>
</dbReference>
<evidence type="ECO:0000256" key="5">
    <source>
        <dbReference type="ARBA" id="ARBA00023315"/>
    </source>
</evidence>
<dbReference type="Pfam" id="PF00814">
    <property type="entry name" value="TsaD"/>
    <property type="match status" value="1"/>
</dbReference>
<keyword evidence="5" id="KW-0012">Acyltransferase</keyword>
<dbReference type="Proteomes" id="UP000663505">
    <property type="component" value="Chromosome"/>
</dbReference>
<evidence type="ECO:0000256" key="1">
    <source>
        <dbReference type="ARBA" id="ARBA00012156"/>
    </source>
</evidence>
<dbReference type="SUPFAM" id="SSF53067">
    <property type="entry name" value="Actin-like ATPase domain"/>
    <property type="match status" value="1"/>
</dbReference>
<evidence type="ECO:0000256" key="3">
    <source>
        <dbReference type="ARBA" id="ARBA00022694"/>
    </source>
</evidence>
<keyword evidence="4" id="KW-0479">Metal-binding</keyword>
<dbReference type="PRINTS" id="PR00789">
    <property type="entry name" value="OSIALOPTASE"/>
</dbReference>
<dbReference type="EC" id="2.3.1.234" evidence="1"/>
<evidence type="ECO:0000256" key="6">
    <source>
        <dbReference type="ARBA" id="ARBA00048117"/>
    </source>
</evidence>
<dbReference type="GO" id="GO:0061711">
    <property type="term" value="F:tRNA N(6)-L-threonylcarbamoyladenine synthase activity"/>
    <property type="evidence" value="ECO:0007669"/>
    <property type="project" value="UniProtKB-EC"/>
</dbReference>
<protein>
    <recommendedName>
        <fullName evidence="1">N(6)-L-threonylcarbamoyladenine synthase</fullName>
        <ecNumber evidence="1">2.3.1.234</ecNumber>
    </recommendedName>
</protein>
<proteinExistence type="predicted"/>
<organism evidence="8 9">
    <name type="scientific">Alicyclobacillus mengziensis</name>
    <dbReference type="NCBI Taxonomy" id="2931921"/>
    <lineage>
        <taxon>Bacteria</taxon>
        <taxon>Bacillati</taxon>
        <taxon>Bacillota</taxon>
        <taxon>Bacilli</taxon>
        <taxon>Bacillales</taxon>
        <taxon>Alicyclobacillaceae</taxon>
        <taxon>Alicyclobacillus</taxon>
    </lineage>
</organism>
<dbReference type="GO" id="GO:0008033">
    <property type="term" value="P:tRNA processing"/>
    <property type="evidence" value="ECO:0007669"/>
    <property type="project" value="UniProtKB-KW"/>
</dbReference>
<dbReference type="GO" id="GO:0046872">
    <property type="term" value="F:metal ion binding"/>
    <property type="evidence" value="ECO:0007669"/>
    <property type="project" value="UniProtKB-KW"/>
</dbReference>
<evidence type="ECO:0000256" key="4">
    <source>
        <dbReference type="ARBA" id="ARBA00022723"/>
    </source>
</evidence>
<comment type="catalytic activity">
    <reaction evidence="6">
        <text>L-threonylcarbamoyladenylate + adenosine(37) in tRNA = N(6)-L-threonylcarbamoyladenosine(37) in tRNA + AMP + H(+)</text>
        <dbReference type="Rhea" id="RHEA:37059"/>
        <dbReference type="Rhea" id="RHEA-COMP:10162"/>
        <dbReference type="Rhea" id="RHEA-COMP:10163"/>
        <dbReference type="ChEBI" id="CHEBI:15378"/>
        <dbReference type="ChEBI" id="CHEBI:73682"/>
        <dbReference type="ChEBI" id="CHEBI:74411"/>
        <dbReference type="ChEBI" id="CHEBI:74418"/>
        <dbReference type="ChEBI" id="CHEBI:456215"/>
        <dbReference type="EC" id="2.3.1.234"/>
    </reaction>
</comment>
<dbReference type="InterPro" id="IPR043129">
    <property type="entry name" value="ATPase_NBD"/>
</dbReference>
<keyword evidence="2" id="KW-0808">Transferase</keyword>
<dbReference type="Gene3D" id="3.30.420.40">
    <property type="match status" value="2"/>
</dbReference>
<evidence type="ECO:0000256" key="2">
    <source>
        <dbReference type="ARBA" id="ARBA00022679"/>
    </source>
</evidence>
<reference evidence="8 9" key="1">
    <citation type="submission" date="2021-02" db="EMBL/GenBank/DDBJ databases">
        <title>Alicyclobacillus curvatus sp. nov. and Alicyclobacillus mengziensis sp. nov., two acidophilic bacteria isolated from acid mine drainage.</title>
        <authorList>
            <person name="Huang Y."/>
        </authorList>
    </citation>
    <scope>NUCLEOTIDE SEQUENCE [LARGE SCALE GENOMIC DNA]</scope>
    <source>
        <strain evidence="8 9">S30H14</strain>
    </source>
</reference>
<dbReference type="AlphaFoldDB" id="A0A9X7W3D2"/>
<dbReference type="PANTHER" id="PTHR11735:SF11">
    <property type="entry name" value="TRNA THREONYLCARBAMOYLADENOSINE BIOSYNTHESIS PROTEIN TSAB"/>
    <property type="match status" value="1"/>
</dbReference>
<dbReference type="GO" id="GO:0005829">
    <property type="term" value="C:cytosol"/>
    <property type="evidence" value="ECO:0007669"/>
    <property type="project" value="TreeGrafter"/>
</dbReference>
<sequence>MLELVLGIDTSNYTTSMCAVSLQDGRLVSEARRLLPVGEGERGLRQSDALFFHVQQLSDVMSSLMRPIVSREVIWRGIGVSVRPRPLATSYMPVFLAGTRFAETFAGLCGVPLVRTSHQEGHLAAADYDLDLAFHKPFLAVHLSGGTSDVLCAVRTKFGYQIEALGSSSDLNAGQFVDRVGVALGLPFPAGPHLERLAGGGLNVHDGRLQTFDDSAHDEDEFRLAASVKGANMSFSGPCSAALRAVDAGVPGPEVARAVFTCIANSLVKAIRNAALGRPEVTTCVLAGGVMANMSIRERVVKRLGIVLPELVVRFANPAFSSDNALGVATIAYRFLQ</sequence>
<dbReference type="KEGG" id="afx:JZ786_15160"/>
<evidence type="ECO:0000313" key="8">
    <source>
        <dbReference type="EMBL" id="QSO49896.1"/>
    </source>
</evidence>
<keyword evidence="3" id="KW-0819">tRNA processing</keyword>
<evidence type="ECO:0000259" key="7">
    <source>
        <dbReference type="Pfam" id="PF00814"/>
    </source>
</evidence>
<dbReference type="InterPro" id="IPR017861">
    <property type="entry name" value="KAE1/TsaD"/>
</dbReference>
<dbReference type="EMBL" id="CP071182">
    <property type="protein sequence ID" value="QSO49896.1"/>
    <property type="molecule type" value="Genomic_DNA"/>
</dbReference>
<gene>
    <name evidence="8" type="ORF">JZ786_15160</name>
</gene>